<reference evidence="1 2" key="1">
    <citation type="journal article" date="2007" name="Proc. Natl. Acad. Sci. U.S.A.">
        <title>Genome and proteome of long-chain alkane degrading Geobacillus thermodenitrificans NG80-2 isolated from a deep-subsurface oil reservoir.</title>
        <authorList>
            <person name="Feng L."/>
            <person name="Wang W."/>
            <person name="Cheng J."/>
            <person name="Ren Y."/>
            <person name="Zhao G."/>
            <person name="Gao C."/>
            <person name="Tang Y."/>
            <person name="Liu X."/>
            <person name="Han W."/>
            <person name="Peng X."/>
            <person name="Liu R."/>
            <person name="Wang L."/>
        </authorList>
    </citation>
    <scope>NUCLEOTIDE SEQUENCE [LARGE SCALE GENOMIC DNA]</scope>
    <source>
        <strain evidence="1 2">NG80-2</strain>
    </source>
</reference>
<evidence type="ECO:0000313" key="2">
    <source>
        <dbReference type="Proteomes" id="UP000001578"/>
    </source>
</evidence>
<sequence length="75" mass="8486">MLLYQDETHVRAYQSFHATWSEMGKQKQVPTHGHYTSVTLFGTLNAMTGEVLHQTSFSCKQEDFFGVSSADSELL</sequence>
<organism evidence="1 2">
    <name type="scientific">Geobacillus thermodenitrificans (strain NG80-2)</name>
    <dbReference type="NCBI Taxonomy" id="420246"/>
    <lineage>
        <taxon>Bacteria</taxon>
        <taxon>Bacillati</taxon>
        <taxon>Bacillota</taxon>
        <taxon>Bacilli</taxon>
        <taxon>Bacillales</taxon>
        <taxon>Anoxybacillaceae</taxon>
        <taxon>Geobacillus</taxon>
    </lineage>
</organism>
<dbReference type="AlphaFoldDB" id="A4ITE3"/>
<evidence type="ECO:0000313" key="1">
    <source>
        <dbReference type="EMBL" id="ABO68597.1"/>
    </source>
</evidence>
<dbReference type="HOGENOM" id="CLU_2665917_0_0_9"/>
<gene>
    <name evidence="1" type="ordered locus">GTNG_3258</name>
</gene>
<dbReference type="EMBL" id="CP000557">
    <property type="protein sequence ID" value="ABO68597.1"/>
    <property type="molecule type" value="Genomic_DNA"/>
</dbReference>
<dbReference type="Proteomes" id="UP000001578">
    <property type="component" value="Chromosome"/>
</dbReference>
<accession>A4ITE3</accession>
<proteinExistence type="predicted"/>
<name>A4ITE3_GEOTN</name>
<dbReference type="KEGG" id="gtn:GTNG_3258"/>
<dbReference type="eggNOG" id="COG3335">
    <property type="taxonomic scope" value="Bacteria"/>
</dbReference>
<protein>
    <submittedName>
        <fullName evidence="1">Transposase related protein</fullName>
    </submittedName>
</protein>